<feature type="compositionally biased region" description="Low complexity" evidence="1">
    <location>
        <begin position="68"/>
        <end position="81"/>
    </location>
</feature>
<evidence type="ECO:0000313" key="4">
    <source>
        <dbReference type="Proteomes" id="UP000598996"/>
    </source>
</evidence>
<reference evidence="3 4" key="1">
    <citation type="submission" date="2021-01" db="EMBL/GenBank/DDBJ databases">
        <title>Actinoplanes sp. nov. LDG1-01 isolated from lichen.</title>
        <authorList>
            <person name="Saeng-In P."/>
            <person name="Phongsopitanun W."/>
            <person name="Kanchanasin P."/>
            <person name="Yuki M."/>
            <person name="Kudo T."/>
            <person name="Ohkuma M."/>
            <person name="Tanasupawat S."/>
        </authorList>
    </citation>
    <scope>NUCLEOTIDE SEQUENCE [LARGE SCALE GENOMIC DNA]</scope>
    <source>
        <strain evidence="3 4">LDG1-01</strain>
    </source>
</reference>
<protein>
    <submittedName>
        <fullName evidence="3">Uncharacterized protein</fullName>
    </submittedName>
</protein>
<comment type="caution">
    <text evidence="3">The sequence shown here is derived from an EMBL/GenBank/DDBJ whole genome shotgun (WGS) entry which is preliminary data.</text>
</comment>
<keyword evidence="4" id="KW-1185">Reference proteome</keyword>
<dbReference type="RefSeq" id="WP_202990275.1">
    <property type="nucleotide sequence ID" value="NZ_JAENHO010000002.1"/>
</dbReference>
<organism evidence="3 4">
    <name type="scientific">Paractinoplanes lichenicola</name>
    <dbReference type="NCBI Taxonomy" id="2802976"/>
    <lineage>
        <taxon>Bacteria</taxon>
        <taxon>Bacillati</taxon>
        <taxon>Actinomycetota</taxon>
        <taxon>Actinomycetes</taxon>
        <taxon>Micromonosporales</taxon>
        <taxon>Micromonosporaceae</taxon>
        <taxon>Paractinoplanes</taxon>
    </lineage>
</organism>
<name>A0ABS1VHY8_9ACTN</name>
<proteinExistence type="predicted"/>
<sequence>MQLHEFVDTVTADEPPLSRSADDIVRAGRRQQQRRRAGFASAGAAGVVAVVVAGAFALPSPGTDQQTPNADAPAAPPVKAATWTDAPPFTFTFQGFKAGKFQVQDPIVASTAYQIASVYMDGAESNDKPSTDSGEELTQEQLLERKKNAKPTLYAYLTVYRPGAFDPAGIRNGKSTTVNGQRAVQAMLTAGLDPTNAADPRNKLLAWEYTANAWASVTSISSRESSPSFADLGALVEGLKPGTAKPATLPFTVGYVPAGFQPVQTGTGAMPGLDGIASARGGDYGGATYAKPAPAPTGLSAPFDQATEAGIPGSFSIYVTPSSNSNQKAKAGQTACYPNGFCNVWSADGKVQVQVSNQETGANLPEAELKKIARSIKVADVKDRSTWHPAAQALKQ</sequence>
<dbReference type="EMBL" id="JAENHO010000002">
    <property type="protein sequence ID" value="MBL7253905.1"/>
    <property type="molecule type" value="Genomic_DNA"/>
</dbReference>
<evidence type="ECO:0000313" key="3">
    <source>
        <dbReference type="EMBL" id="MBL7253905.1"/>
    </source>
</evidence>
<evidence type="ECO:0000256" key="1">
    <source>
        <dbReference type="SAM" id="MobiDB-lite"/>
    </source>
</evidence>
<keyword evidence="2" id="KW-1133">Transmembrane helix</keyword>
<feature type="transmembrane region" description="Helical" evidence="2">
    <location>
        <begin position="37"/>
        <end position="58"/>
    </location>
</feature>
<keyword evidence="2" id="KW-0472">Membrane</keyword>
<accession>A0ABS1VHY8</accession>
<keyword evidence="2" id="KW-0812">Transmembrane</keyword>
<feature type="region of interest" description="Disordered" evidence="1">
    <location>
        <begin position="62"/>
        <end position="81"/>
    </location>
</feature>
<gene>
    <name evidence="3" type="ORF">JKJ07_06240</name>
</gene>
<dbReference type="Proteomes" id="UP000598996">
    <property type="component" value="Unassembled WGS sequence"/>
</dbReference>
<evidence type="ECO:0000256" key="2">
    <source>
        <dbReference type="SAM" id="Phobius"/>
    </source>
</evidence>